<evidence type="ECO:0000259" key="20">
    <source>
        <dbReference type="PROSITE" id="PS51196"/>
    </source>
</evidence>
<dbReference type="PROSITE" id="PS51192">
    <property type="entry name" value="HELICASE_ATP_BIND_1"/>
    <property type="match status" value="1"/>
</dbReference>
<feature type="domain" description="Helicase C-terminal" evidence="19">
    <location>
        <begin position="418"/>
        <end position="575"/>
    </location>
</feature>
<dbReference type="SMART" id="SM00957">
    <property type="entry name" value="SecA_DEAD"/>
    <property type="match status" value="1"/>
</dbReference>
<evidence type="ECO:0000256" key="7">
    <source>
        <dbReference type="ARBA" id="ARBA00022723"/>
    </source>
</evidence>
<dbReference type="CDD" id="cd17928">
    <property type="entry name" value="DEXDc_SecA"/>
    <property type="match status" value="1"/>
</dbReference>
<dbReference type="PANTHER" id="PTHR30612">
    <property type="entry name" value="SECA INNER MEMBRANE COMPONENT OF SEC PROTEIN SECRETION SYSTEM"/>
    <property type="match status" value="1"/>
</dbReference>
<dbReference type="Proteomes" id="UP000443582">
    <property type="component" value="Unassembled WGS sequence"/>
</dbReference>
<dbReference type="Gene3D" id="3.40.50.300">
    <property type="entry name" value="P-loop containing nucleotide triphosphate hydrolases"/>
    <property type="match status" value="3"/>
</dbReference>
<evidence type="ECO:0000259" key="19">
    <source>
        <dbReference type="PROSITE" id="PS51194"/>
    </source>
</evidence>
<dbReference type="NCBIfam" id="NF009538">
    <property type="entry name" value="PRK12904.1"/>
    <property type="match status" value="1"/>
</dbReference>
<evidence type="ECO:0000256" key="8">
    <source>
        <dbReference type="ARBA" id="ARBA00022741"/>
    </source>
</evidence>
<keyword evidence="10 15" id="KW-0067">ATP-binding</keyword>
<evidence type="ECO:0000313" key="22">
    <source>
        <dbReference type="Proteomes" id="UP000443582"/>
    </source>
</evidence>
<comment type="subcellular location">
    <subcellularLocation>
        <location evidence="15">Cell membrane</location>
        <topology evidence="15">Peripheral membrane protein</topology>
        <orientation evidence="15">Cytoplasmic side</orientation>
    </subcellularLocation>
    <subcellularLocation>
        <location evidence="15">Cytoplasm</location>
    </subcellularLocation>
    <subcellularLocation>
        <location evidence="2">Membrane</location>
        <topology evidence="2">Peripheral membrane protein</topology>
    </subcellularLocation>
    <text evidence="15">Distribution is 50-50.</text>
</comment>
<keyword evidence="11 15" id="KW-0653">Protein transport</keyword>
<dbReference type="Pfam" id="PF02810">
    <property type="entry name" value="SEC-C"/>
    <property type="match status" value="1"/>
</dbReference>
<evidence type="ECO:0000256" key="4">
    <source>
        <dbReference type="ARBA" id="ARBA00022448"/>
    </source>
</evidence>
<dbReference type="InterPro" id="IPR014018">
    <property type="entry name" value="SecA_motor_DEAD"/>
</dbReference>
<dbReference type="PANTHER" id="PTHR30612:SF0">
    <property type="entry name" value="CHLOROPLAST PROTEIN-TRANSPORTING ATPASE"/>
    <property type="match status" value="1"/>
</dbReference>
<evidence type="ECO:0000313" key="21">
    <source>
        <dbReference type="EMBL" id="RZF20540.1"/>
    </source>
</evidence>
<dbReference type="InterPro" id="IPR036670">
    <property type="entry name" value="SecA_X-link_sf"/>
</dbReference>
<evidence type="ECO:0000256" key="6">
    <source>
        <dbReference type="ARBA" id="ARBA00022490"/>
    </source>
</evidence>
<dbReference type="SMART" id="SM00958">
    <property type="entry name" value="SecA_PP_bind"/>
    <property type="match status" value="1"/>
</dbReference>
<dbReference type="InterPro" id="IPR027417">
    <property type="entry name" value="P-loop_NTPase"/>
</dbReference>
<evidence type="ECO:0000256" key="17">
    <source>
        <dbReference type="SAM" id="MobiDB-lite"/>
    </source>
</evidence>
<dbReference type="InterPro" id="IPR011130">
    <property type="entry name" value="SecA_preprotein_X-link_dom"/>
</dbReference>
<comment type="caution">
    <text evidence="21">The sequence shown here is derived from an EMBL/GenBank/DDBJ whole genome shotgun (WGS) entry which is preliminary data.</text>
</comment>
<gene>
    <name evidence="15 21" type="primary">secA</name>
    <name evidence="21" type="ORF">DAY19_11170</name>
</gene>
<organism evidence="21 22">
    <name type="scientific">Halobacteriovorax vibrionivorans</name>
    <dbReference type="NCBI Taxonomy" id="2152716"/>
    <lineage>
        <taxon>Bacteria</taxon>
        <taxon>Pseudomonadati</taxon>
        <taxon>Bdellovibrionota</taxon>
        <taxon>Bacteriovoracia</taxon>
        <taxon>Bacteriovoracales</taxon>
        <taxon>Halobacteriovoraceae</taxon>
        <taxon>Halobacteriovorax</taxon>
    </lineage>
</organism>
<keyword evidence="22" id="KW-1185">Reference proteome</keyword>
<accession>A0ABY0IDH4</accession>
<evidence type="ECO:0000256" key="15">
    <source>
        <dbReference type="HAMAP-Rule" id="MF_01382"/>
    </source>
</evidence>
<evidence type="ECO:0000256" key="3">
    <source>
        <dbReference type="ARBA" id="ARBA00007650"/>
    </source>
</evidence>
<reference evidence="22" key="1">
    <citation type="journal article" date="2019" name="Int. J. Syst. Evol. Microbiol.">
        <title>Halobacteriovorax valvorus sp. nov., a novel prokaryotic predator isolated from coastal seawater of China.</title>
        <authorList>
            <person name="Chen M.-X."/>
        </authorList>
    </citation>
    <scope>NUCLEOTIDE SEQUENCE [LARGE SCALE GENOMIC DNA]</scope>
    <source>
        <strain evidence="22">BL9</strain>
    </source>
</reference>
<keyword evidence="9" id="KW-0862">Zinc</keyword>
<dbReference type="HAMAP" id="MF_01382">
    <property type="entry name" value="SecA"/>
    <property type="match status" value="1"/>
</dbReference>
<dbReference type="EMBL" id="QDKL01000003">
    <property type="protein sequence ID" value="RZF20540.1"/>
    <property type="molecule type" value="Genomic_DNA"/>
</dbReference>
<keyword evidence="8 15" id="KW-0547">Nucleotide-binding</keyword>
<dbReference type="InterPro" id="IPR014001">
    <property type="entry name" value="Helicase_ATP-bd"/>
</dbReference>
<comment type="catalytic activity">
    <reaction evidence="15">
        <text>ATP + H2O + cellular proteinSide 1 = ADP + phosphate + cellular proteinSide 2.</text>
        <dbReference type="EC" id="7.4.2.8"/>
    </reaction>
</comment>
<evidence type="ECO:0000259" key="18">
    <source>
        <dbReference type="PROSITE" id="PS51192"/>
    </source>
</evidence>
<dbReference type="InterPro" id="IPR004027">
    <property type="entry name" value="SEC_C_motif"/>
</dbReference>
<evidence type="ECO:0000256" key="5">
    <source>
        <dbReference type="ARBA" id="ARBA00022475"/>
    </source>
</evidence>
<dbReference type="SUPFAM" id="SSF81767">
    <property type="entry name" value="Pre-protein crosslinking domain of SecA"/>
    <property type="match status" value="1"/>
</dbReference>
<dbReference type="InterPro" id="IPR011116">
    <property type="entry name" value="SecA_Wing/Scaffold"/>
</dbReference>
<dbReference type="Pfam" id="PF01043">
    <property type="entry name" value="SecA_PP_bind"/>
    <property type="match status" value="1"/>
</dbReference>
<evidence type="ECO:0000256" key="10">
    <source>
        <dbReference type="ARBA" id="ARBA00022840"/>
    </source>
</evidence>
<feature type="binding site" evidence="15">
    <location>
        <position position="86"/>
    </location>
    <ligand>
        <name>ATP</name>
        <dbReference type="ChEBI" id="CHEBI:30616"/>
    </ligand>
</feature>
<evidence type="ECO:0000256" key="1">
    <source>
        <dbReference type="ARBA" id="ARBA00001947"/>
    </source>
</evidence>
<evidence type="ECO:0000256" key="14">
    <source>
        <dbReference type="ARBA" id="ARBA00023136"/>
    </source>
</evidence>
<dbReference type="RefSeq" id="WP_115362455.1">
    <property type="nucleotide sequence ID" value="NZ_QDKL01000003.1"/>
</dbReference>
<evidence type="ECO:0000256" key="9">
    <source>
        <dbReference type="ARBA" id="ARBA00022833"/>
    </source>
</evidence>
<evidence type="ECO:0000256" key="16">
    <source>
        <dbReference type="RuleBase" id="RU003874"/>
    </source>
</evidence>
<keyword evidence="5 15" id="KW-1003">Cell membrane</keyword>
<comment type="cofactor">
    <cofactor evidence="1">
        <name>Zn(2+)</name>
        <dbReference type="ChEBI" id="CHEBI:29105"/>
    </cofactor>
</comment>
<dbReference type="SUPFAM" id="SSF52540">
    <property type="entry name" value="P-loop containing nucleoside triphosphate hydrolases"/>
    <property type="match status" value="2"/>
</dbReference>
<dbReference type="EC" id="7.4.2.8" evidence="15"/>
<dbReference type="InterPro" id="IPR036266">
    <property type="entry name" value="SecA_Wing/Scaffold_sf"/>
</dbReference>
<dbReference type="Pfam" id="PF21090">
    <property type="entry name" value="P-loop_SecA"/>
    <property type="match status" value="1"/>
</dbReference>
<comment type="subunit">
    <text evidence="15">Monomer and homodimer. Part of the essential Sec protein translocation apparatus which comprises SecA, SecYEG and auxiliary proteins SecDF. Other proteins may also be involved.</text>
</comment>
<dbReference type="Pfam" id="PF07517">
    <property type="entry name" value="SecA_DEAD"/>
    <property type="match status" value="1"/>
</dbReference>
<dbReference type="InterPro" id="IPR011115">
    <property type="entry name" value="SecA_DEAD"/>
</dbReference>
<dbReference type="InterPro" id="IPR000185">
    <property type="entry name" value="SecA"/>
</dbReference>
<comment type="similarity">
    <text evidence="3 15 16">Belongs to the SecA family.</text>
</comment>
<keyword evidence="13 15" id="KW-0811">Translocation</keyword>
<dbReference type="Pfam" id="PF07516">
    <property type="entry name" value="SecA_SW"/>
    <property type="match status" value="1"/>
</dbReference>
<dbReference type="InterPro" id="IPR044722">
    <property type="entry name" value="SecA_SF2_C"/>
</dbReference>
<dbReference type="Gene3D" id="1.10.3060.10">
    <property type="entry name" value="Helical scaffold and wing domains of SecA"/>
    <property type="match status" value="1"/>
</dbReference>
<evidence type="ECO:0000256" key="12">
    <source>
        <dbReference type="ARBA" id="ARBA00022967"/>
    </source>
</evidence>
<feature type="compositionally biased region" description="Basic and acidic residues" evidence="17">
    <location>
        <begin position="811"/>
        <end position="821"/>
    </location>
</feature>
<keyword evidence="12 15" id="KW-1278">Translocase</keyword>
<keyword evidence="14 15" id="KW-0472">Membrane</keyword>
<dbReference type="Gene3D" id="3.90.1440.10">
    <property type="entry name" value="SecA, preprotein cross-linking domain"/>
    <property type="match status" value="1"/>
</dbReference>
<dbReference type="PROSITE" id="PS51196">
    <property type="entry name" value="SECA_MOTOR_DEAD"/>
    <property type="match status" value="1"/>
</dbReference>
<dbReference type="NCBIfam" id="TIGR00963">
    <property type="entry name" value="secA"/>
    <property type="match status" value="1"/>
</dbReference>
<evidence type="ECO:0000256" key="13">
    <source>
        <dbReference type="ARBA" id="ARBA00023010"/>
    </source>
</evidence>
<feature type="binding site" evidence="15">
    <location>
        <begin position="104"/>
        <end position="108"/>
    </location>
    <ligand>
        <name>ATP</name>
        <dbReference type="ChEBI" id="CHEBI:30616"/>
    </ligand>
</feature>
<keyword evidence="4 15" id="KW-0813">Transport</keyword>
<keyword evidence="7" id="KW-0479">Metal-binding</keyword>
<dbReference type="PROSITE" id="PS51194">
    <property type="entry name" value="HELICASE_CTER"/>
    <property type="match status" value="1"/>
</dbReference>
<dbReference type="InterPro" id="IPR001650">
    <property type="entry name" value="Helicase_C-like"/>
</dbReference>
<dbReference type="SUPFAM" id="SSF81886">
    <property type="entry name" value="Helical scaffold and wing domains of SecA"/>
    <property type="match status" value="1"/>
</dbReference>
<keyword evidence="6 15" id="KW-0963">Cytoplasm</keyword>
<feature type="domain" description="SecA family profile" evidence="20">
    <location>
        <begin position="2"/>
        <end position="571"/>
    </location>
</feature>
<protein>
    <recommendedName>
        <fullName evidence="15 16">Protein translocase subunit SecA</fullName>
        <ecNumber evidence="15">7.4.2.8</ecNumber>
    </recommendedName>
</protein>
<sequence length="853" mass="97018">MFNPLKSLFGTKHDRDIKKLMPIVNEINSLEAQMEKMSDDELKAQTPKFKKLIEDGAKLDDILPEVFATVREASKRVLGMRPYDVQIIGGIVLYKGIIAEMKTGEGKTLTAALPLYLKALEGKGAHLVTVNDYLAQRDAKEMGELYNWLGLSVGCIIADMEDEDRQKAYGADITYGTNNEFAFDYLRDNMKFSLEEYVQRDFHYCIVDEVDSILIDEARTPLLISGPSEGSSDLYGVANQIIPKLTIEKHFTIDEKAMSAIFTEEGILKVQEMLKVDNLFDVEHSSLLHHLNQALRAHHLFKKDANYIIKDGEIIIVDEFTGRLKTGSRWSDGLHQAIEAKEGVEIKQENQTLASITFQNYFKMYANLAGMTGTADTEAEEFKKIYNLDVIVIPTNLPIARIDEADVIYKNKKAKHKAIINLIKELNEKGQPVLVGTITVESSNLLSAELEKAGIKHNVLNAKQHGKEAGIIENAGVKGTVTIATNMAGRGTDIKINDEVKSLGGLYILCTERHESRRIDNQLRGRSGRQGDPGHSKFFLSLEDDLMRIFGSDRIAKVMNTLGMEEDEPIEHSMITNAIAKAQKKVETHNFEIRKHLLDFDNVMNEQRRVIYRIRRDILSDNDNRGFVDEMTEDVADDLFNTYRPQKKVPLEDLPWEDMKSGFSTTFNTDYEVSAVECSNKFSGDVSKYFEETAKEILKSKLAGYDEQQVTLALREILLSTFDQHWKDHLRNMDHLKEGINLKAYAQKDPLNEYKREAFGLFEQMRIEVKKSVVRNMFTVKLYTQEEIEVLRREQEEELQRQLDALKAKRIAEEEGREEPKQQAPRSRGQVKVGRNDPCPCGSGKKYKHCHGS</sequence>
<feature type="binding site" evidence="15">
    <location>
        <position position="493"/>
    </location>
    <ligand>
        <name>ATP</name>
        <dbReference type="ChEBI" id="CHEBI:30616"/>
    </ligand>
</feature>
<comment type="function">
    <text evidence="15">Part of the Sec protein translocase complex. Interacts with the SecYEG preprotein conducting channel. Has a central role in coupling the hydrolysis of ATP to the transfer of proteins into and across the cell membrane, serving as an ATP-driven molecular motor driving the stepwise translocation of polypeptide chains across the membrane.</text>
</comment>
<dbReference type="CDD" id="cd18803">
    <property type="entry name" value="SF2_C_secA"/>
    <property type="match status" value="1"/>
</dbReference>
<feature type="region of interest" description="Disordered" evidence="17">
    <location>
        <begin position="811"/>
        <end position="853"/>
    </location>
</feature>
<evidence type="ECO:0000256" key="11">
    <source>
        <dbReference type="ARBA" id="ARBA00022927"/>
    </source>
</evidence>
<name>A0ABY0IDH4_9BACT</name>
<dbReference type="PRINTS" id="PR00906">
    <property type="entry name" value="SECA"/>
</dbReference>
<feature type="domain" description="Helicase ATP-binding" evidence="18">
    <location>
        <begin position="88"/>
        <end position="246"/>
    </location>
</feature>
<proteinExistence type="inferred from homology"/>
<evidence type="ECO:0000256" key="2">
    <source>
        <dbReference type="ARBA" id="ARBA00004170"/>
    </source>
</evidence>
<dbReference type="NCBIfam" id="NF006630">
    <property type="entry name" value="PRK09200.1"/>
    <property type="match status" value="1"/>
</dbReference>